<dbReference type="InterPro" id="IPR001584">
    <property type="entry name" value="Integrase_cat-core"/>
</dbReference>
<feature type="compositionally biased region" description="Polar residues" evidence="10">
    <location>
        <begin position="67"/>
        <end position="76"/>
    </location>
</feature>
<dbReference type="GO" id="GO:0006508">
    <property type="term" value="P:proteolysis"/>
    <property type="evidence" value="ECO:0007669"/>
    <property type="project" value="UniProtKB-KW"/>
</dbReference>
<dbReference type="PROSITE" id="PS50994">
    <property type="entry name" value="INTEGRASE"/>
    <property type="match status" value="1"/>
</dbReference>
<dbReference type="PANTHER" id="PTHR42648">
    <property type="entry name" value="TRANSPOSASE, PUTATIVE-RELATED"/>
    <property type="match status" value="1"/>
</dbReference>
<keyword evidence="4" id="KW-0378">Hydrolase</keyword>
<reference evidence="12" key="1">
    <citation type="submission" date="2017-05" db="UniProtKB">
        <authorList>
            <consortium name="EnsemblMetazoa"/>
        </authorList>
    </citation>
    <scope>IDENTIFICATION</scope>
</reference>
<dbReference type="GO" id="GO:0003964">
    <property type="term" value="F:RNA-directed DNA polymerase activity"/>
    <property type="evidence" value="ECO:0007669"/>
    <property type="project" value="UniProtKB-KW"/>
</dbReference>
<dbReference type="GO" id="GO:0008233">
    <property type="term" value="F:peptidase activity"/>
    <property type="evidence" value="ECO:0007669"/>
    <property type="project" value="UniProtKB-KW"/>
</dbReference>
<evidence type="ECO:0000256" key="6">
    <source>
        <dbReference type="ARBA" id="ARBA00022908"/>
    </source>
</evidence>
<keyword evidence="5" id="KW-0460">Magnesium</keyword>
<keyword evidence="2" id="KW-0479">Metal-binding</keyword>
<dbReference type="PANTHER" id="PTHR42648:SF11">
    <property type="entry name" value="TRANSPOSON TY4-P GAG-POL POLYPROTEIN"/>
    <property type="match status" value="1"/>
</dbReference>
<evidence type="ECO:0000256" key="2">
    <source>
        <dbReference type="ARBA" id="ARBA00022723"/>
    </source>
</evidence>
<dbReference type="eggNOG" id="KOG0017">
    <property type="taxonomic scope" value="Eukaryota"/>
</dbReference>
<evidence type="ECO:0000259" key="11">
    <source>
        <dbReference type="PROSITE" id="PS50994"/>
    </source>
</evidence>
<dbReference type="Pfam" id="PF13976">
    <property type="entry name" value="gag_pre-integrs"/>
    <property type="match status" value="1"/>
</dbReference>
<dbReference type="GO" id="GO:0046872">
    <property type="term" value="F:metal ion binding"/>
    <property type="evidence" value="ECO:0007669"/>
    <property type="project" value="UniProtKB-KW"/>
</dbReference>
<feature type="domain" description="Integrase catalytic" evidence="11">
    <location>
        <begin position="272"/>
        <end position="390"/>
    </location>
</feature>
<organism evidence="12">
    <name type="scientific">Amphimedon queenslandica</name>
    <name type="common">Sponge</name>
    <dbReference type="NCBI Taxonomy" id="400682"/>
    <lineage>
        <taxon>Eukaryota</taxon>
        <taxon>Metazoa</taxon>
        <taxon>Porifera</taxon>
        <taxon>Demospongiae</taxon>
        <taxon>Heteroscleromorpha</taxon>
        <taxon>Haplosclerida</taxon>
        <taxon>Niphatidae</taxon>
        <taxon>Amphimedon</taxon>
    </lineage>
</organism>
<evidence type="ECO:0000256" key="1">
    <source>
        <dbReference type="ARBA" id="ARBA00022722"/>
    </source>
</evidence>
<dbReference type="Pfam" id="PF25597">
    <property type="entry name" value="SH3_retrovirus"/>
    <property type="match status" value="1"/>
</dbReference>
<keyword evidence="8" id="KW-0808">Transferase</keyword>
<keyword evidence="6" id="KW-0229">DNA integration</keyword>
<dbReference type="InterPro" id="IPR012337">
    <property type="entry name" value="RNaseH-like_sf"/>
</dbReference>
<sequence length="445" mass="50658">MATVILELVKTRLLRVELEAAEDPHERCGEAGHYHKNCRKQLGGEKKQSYSHPRYRHRADKAEQKGDTSNSESELESQTFIANTALKAGARDEGWIIDSGASKQMTFQREVLRKYKEFEVPESVGLKDCHELSSNLFSVRESASNGNSTFFGSNCWIRNRRKQLIGVGLPVGKLYRLDCTIQKSNKQSAFTSNEKSGSTSIDVWHRWLAHVNIRQLQELCSSADEINISSRGDRSFCEACIEGKMHRLPHHPLKEIKSTHHHKSYFMRHKSEALERFMEFKATVEKETGKGIKALQSDRGGEYTSDLFTSYLKEHGIRAEFTAAYSPQQNGVAEQINRTLMEAARSMSQARLSKSFWAEAVATPTYLRNRMVTTALKNGLTPYQMWSGKKPDLSNIRTFGCMVYSHIPEGERRKLDMKANKLRVVGYTESTSNYKVCTEFEMMVG</sequence>
<accession>A0A1X7UNK0</accession>
<keyword evidence="8" id="KW-0239">DNA-directed DNA polymerase</keyword>
<evidence type="ECO:0000256" key="10">
    <source>
        <dbReference type="SAM" id="MobiDB-lite"/>
    </source>
</evidence>
<feature type="region of interest" description="Disordered" evidence="10">
    <location>
        <begin position="40"/>
        <end position="76"/>
    </location>
</feature>
<name>A0A1X7UNK0_AMPQE</name>
<evidence type="ECO:0000256" key="7">
    <source>
        <dbReference type="ARBA" id="ARBA00022918"/>
    </source>
</evidence>
<dbReference type="GO" id="GO:0006310">
    <property type="term" value="P:DNA recombination"/>
    <property type="evidence" value="ECO:0007669"/>
    <property type="project" value="UniProtKB-KW"/>
</dbReference>
<dbReference type="AlphaFoldDB" id="A0A1X7UNK0"/>
<dbReference type="GO" id="GO:0004519">
    <property type="term" value="F:endonuclease activity"/>
    <property type="evidence" value="ECO:0007669"/>
    <property type="project" value="UniProtKB-KW"/>
</dbReference>
<keyword evidence="8" id="KW-0548">Nucleotidyltransferase</keyword>
<dbReference type="InParanoid" id="A0A1X7UNK0"/>
<evidence type="ECO:0000256" key="3">
    <source>
        <dbReference type="ARBA" id="ARBA00022759"/>
    </source>
</evidence>
<evidence type="ECO:0000256" key="4">
    <source>
        <dbReference type="ARBA" id="ARBA00022801"/>
    </source>
</evidence>
<keyword evidence="3" id="KW-0255">Endonuclease</keyword>
<dbReference type="InterPro" id="IPR025724">
    <property type="entry name" value="GAG-pre-integrase_dom"/>
</dbReference>
<dbReference type="EnsemblMetazoa" id="Aqu2.1.29570_001">
    <property type="protein sequence ID" value="Aqu2.1.29570_001"/>
    <property type="gene ID" value="Aqu2.1.29570"/>
</dbReference>
<evidence type="ECO:0000256" key="9">
    <source>
        <dbReference type="ARBA" id="ARBA00023172"/>
    </source>
</evidence>
<proteinExistence type="predicted"/>
<dbReference type="Gene3D" id="3.30.420.10">
    <property type="entry name" value="Ribonuclease H-like superfamily/Ribonuclease H"/>
    <property type="match status" value="1"/>
</dbReference>
<dbReference type="OMA" id="EDPHERC"/>
<evidence type="ECO:0000256" key="8">
    <source>
        <dbReference type="ARBA" id="ARBA00022932"/>
    </source>
</evidence>
<keyword evidence="9" id="KW-0233">DNA recombination</keyword>
<keyword evidence="1" id="KW-0540">Nuclease</keyword>
<dbReference type="STRING" id="400682.A0A1X7UNK0"/>
<dbReference type="GO" id="GO:0005524">
    <property type="term" value="F:ATP binding"/>
    <property type="evidence" value="ECO:0007669"/>
    <property type="project" value="UniProtKB-KW"/>
</dbReference>
<protein>
    <recommendedName>
        <fullName evidence="11">Integrase catalytic domain-containing protein</fullName>
    </recommendedName>
</protein>
<dbReference type="InterPro" id="IPR036397">
    <property type="entry name" value="RNaseH_sf"/>
</dbReference>
<dbReference type="SUPFAM" id="SSF53098">
    <property type="entry name" value="Ribonuclease H-like"/>
    <property type="match status" value="1"/>
</dbReference>
<dbReference type="GO" id="GO:0003676">
    <property type="term" value="F:nucleic acid binding"/>
    <property type="evidence" value="ECO:0007669"/>
    <property type="project" value="InterPro"/>
</dbReference>
<keyword evidence="7" id="KW-0695">RNA-directed DNA polymerase</keyword>
<dbReference type="InterPro" id="IPR039537">
    <property type="entry name" value="Retrotran_Ty1/copia-like"/>
</dbReference>
<evidence type="ECO:0000256" key="5">
    <source>
        <dbReference type="ARBA" id="ARBA00022842"/>
    </source>
</evidence>
<dbReference type="GO" id="GO:0003887">
    <property type="term" value="F:DNA-directed DNA polymerase activity"/>
    <property type="evidence" value="ECO:0007669"/>
    <property type="project" value="UniProtKB-KW"/>
</dbReference>
<dbReference type="GO" id="GO:0015074">
    <property type="term" value="P:DNA integration"/>
    <property type="evidence" value="ECO:0007669"/>
    <property type="project" value="UniProtKB-KW"/>
</dbReference>
<evidence type="ECO:0000313" key="12">
    <source>
        <dbReference type="EnsemblMetazoa" id="Aqu2.1.29570_001"/>
    </source>
</evidence>
<dbReference type="InterPro" id="IPR057670">
    <property type="entry name" value="SH3_retrovirus"/>
</dbReference>